<feature type="chain" id="PRO_5011916407" evidence="5">
    <location>
        <begin position="23"/>
        <end position="167"/>
    </location>
</feature>
<gene>
    <name evidence="7" type="ORF">CEK00_09675</name>
    <name evidence="8" type="ORF">CEK00_09730</name>
    <name evidence="6" type="ORF">CEK00_21995</name>
</gene>
<dbReference type="Proteomes" id="UP000216433">
    <property type="component" value="Unassembled WGS sequence"/>
</dbReference>
<dbReference type="SUPFAM" id="SSF49401">
    <property type="entry name" value="Bacterial adhesins"/>
    <property type="match status" value="1"/>
</dbReference>
<comment type="subcellular location">
    <subcellularLocation>
        <location evidence="1">Fimbrium</location>
    </subcellularLocation>
</comment>
<keyword evidence="3 5" id="KW-0732">Signal</keyword>
<evidence type="ECO:0000313" key="7">
    <source>
        <dbReference type="EMBL" id="PAM71849.1"/>
    </source>
</evidence>
<evidence type="ECO:0000313" key="6">
    <source>
        <dbReference type="EMBL" id="PAM64692.1"/>
    </source>
</evidence>
<dbReference type="EMBL" id="NJGC01000009">
    <property type="protein sequence ID" value="PAM71858.1"/>
    <property type="molecule type" value="Genomic_DNA"/>
</dbReference>
<dbReference type="GO" id="GO:0009289">
    <property type="term" value="C:pilus"/>
    <property type="evidence" value="ECO:0007669"/>
    <property type="project" value="UniProtKB-SubCell"/>
</dbReference>
<keyword evidence="4" id="KW-0281">Fimbrium</keyword>
<protein>
    <submittedName>
        <fullName evidence="8">Fimbrial protein</fullName>
    </submittedName>
</protein>
<evidence type="ECO:0000256" key="5">
    <source>
        <dbReference type="SAM" id="SignalP"/>
    </source>
</evidence>
<dbReference type="InterPro" id="IPR008966">
    <property type="entry name" value="Adhesion_dom_sf"/>
</dbReference>
<keyword evidence="6" id="KW-0614">Plasmid</keyword>
<dbReference type="EMBL" id="NJGC01000009">
    <property type="protein sequence ID" value="PAM71849.1"/>
    <property type="molecule type" value="Genomic_DNA"/>
</dbReference>
<dbReference type="AlphaFoldDB" id="A0A270NJY2"/>
<comment type="similarity">
    <text evidence="2">Belongs to the fimbrial protein family.</text>
</comment>
<dbReference type="PANTHER" id="PTHR33420">
    <property type="entry name" value="FIMBRIAL SUBUNIT ELFA-RELATED"/>
    <property type="match status" value="1"/>
</dbReference>
<dbReference type="GO" id="GO:0043709">
    <property type="term" value="P:cell adhesion involved in single-species biofilm formation"/>
    <property type="evidence" value="ECO:0007669"/>
    <property type="project" value="TreeGrafter"/>
</dbReference>
<dbReference type="Gene3D" id="2.60.40.1090">
    <property type="entry name" value="Fimbrial-type adhesion domain"/>
    <property type="match status" value="1"/>
</dbReference>
<feature type="signal peptide" evidence="5">
    <location>
        <begin position="1"/>
        <end position="22"/>
    </location>
</feature>
<comment type="caution">
    <text evidence="8">The sequence shown here is derived from an EMBL/GenBank/DDBJ whole genome shotgun (WGS) entry which is preliminary data.</text>
</comment>
<proteinExistence type="inferred from homology"/>
<evidence type="ECO:0000256" key="4">
    <source>
        <dbReference type="ARBA" id="ARBA00023263"/>
    </source>
</evidence>
<organism evidence="8 9">
    <name type="scientific">Stenotrophomonas maltophilia</name>
    <name type="common">Pseudomonas maltophilia</name>
    <name type="synonym">Xanthomonas maltophilia</name>
    <dbReference type="NCBI Taxonomy" id="40324"/>
    <lineage>
        <taxon>Bacteria</taxon>
        <taxon>Pseudomonadati</taxon>
        <taxon>Pseudomonadota</taxon>
        <taxon>Gammaproteobacteria</taxon>
        <taxon>Lysobacterales</taxon>
        <taxon>Lysobacteraceae</taxon>
        <taxon>Stenotrophomonas</taxon>
        <taxon>Stenotrophomonas maltophilia group</taxon>
    </lineage>
</organism>
<dbReference type="EMBL" id="NJGC01000149">
    <property type="protein sequence ID" value="PAM64692.1"/>
    <property type="molecule type" value="Genomic_DNA"/>
</dbReference>
<evidence type="ECO:0000313" key="8">
    <source>
        <dbReference type="EMBL" id="PAM71858.1"/>
    </source>
</evidence>
<evidence type="ECO:0000256" key="2">
    <source>
        <dbReference type="ARBA" id="ARBA00006671"/>
    </source>
</evidence>
<evidence type="ECO:0000313" key="9">
    <source>
        <dbReference type="Proteomes" id="UP000216433"/>
    </source>
</evidence>
<accession>A0A270NJY2</accession>
<sequence length="167" mass="16948">MKRLLTTAALLCAAAAAPCTQAATINVTGRVVAGTCTFQAPTLPALAPLKASDLVPGGIAGTQLSTLEFTNCTDVGFIDLTFTGMADAAQDGNWQNTATATPATGVAVALLYGGSGTDYVKNTDTRTLTVSGDTASTQFRYGYYATVPASATAGTVSAMITVTTTYR</sequence>
<dbReference type="RefSeq" id="WP_095377887.1">
    <property type="nucleotide sequence ID" value="NZ_NJGC01000009.1"/>
</dbReference>
<geneLocation type="plasmid" evidence="6">
    <name>unnamed1</name>
</geneLocation>
<dbReference type="InterPro" id="IPR050263">
    <property type="entry name" value="Bact_Fimbrial_Adh_Pro"/>
</dbReference>
<evidence type="ECO:0000256" key="3">
    <source>
        <dbReference type="ARBA" id="ARBA00022729"/>
    </source>
</evidence>
<name>A0A270NJY2_STEMA</name>
<reference evidence="8 9" key="1">
    <citation type="submission" date="2017-06" db="EMBL/GenBank/DDBJ databases">
        <title>Genome sequencing and assembly of Stenotrophomonas maltophilia DF07.</title>
        <authorList>
            <person name="Iyer R."/>
        </authorList>
    </citation>
    <scope>NUCLEOTIDE SEQUENCE [LARGE SCALE GENOMIC DNA]</scope>
    <source>
        <strain evidence="8 9">DF07</strain>
        <plasmid evidence="6">unnamed1</plasmid>
    </source>
</reference>
<evidence type="ECO:0000256" key="1">
    <source>
        <dbReference type="ARBA" id="ARBA00004561"/>
    </source>
</evidence>
<dbReference type="PANTHER" id="PTHR33420:SF3">
    <property type="entry name" value="FIMBRIAL SUBUNIT ELFA"/>
    <property type="match status" value="1"/>
</dbReference>
<dbReference type="InterPro" id="IPR036937">
    <property type="entry name" value="Adhesion_dom_fimbrial_sf"/>
</dbReference>